<proteinExistence type="predicted"/>
<gene>
    <name evidence="1" type="ORF">LCGC14_0373580</name>
</gene>
<comment type="caution">
    <text evidence="1">The sequence shown here is derived from an EMBL/GenBank/DDBJ whole genome shotgun (WGS) entry which is preliminary data.</text>
</comment>
<protein>
    <submittedName>
        <fullName evidence="1">Uncharacterized protein</fullName>
    </submittedName>
</protein>
<organism evidence="1">
    <name type="scientific">marine sediment metagenome</name>
    <dbReference type="NCBI Taxonomy" id="412755"/>
    <lineage>
        <taxon>unclassified sequences</taxon>
        <taxon>metagenomes</taxon>
        <taxon>ecological metagenomes</taxon>
    </lineage>
</organism>
<dbReference type="EMBL" id="LAZR01000299">
    <property type="protein sequence ID" value="KKN76163.1"/>
    <property type="molecule type" value="Genomic_DNA"/>
</dbReference>
<sequence>MSTTQGLTVYAENSRLRKRVKELRGRIEQAYRAGFYDGRGYQDEGGEFIYQDADEGWEDLNSQ</sequence>
<dbReference type="AlphaFoldDB" id="A0A0F9WD52"/>
<name>A0A0F9WD52_9ZZZZ</name>
<evidence type="ECO:0000313" key="1">
    <source>
        <dbReference type="EMBL" id="KKN76163.1"/>
    </source>
</evidence>
<accession>A0A0F9WD52</accession>
<reference evidence="1" key="1">
    <citation type="journal article" date="2015" name="Nature">
        <title>Complex archaea that bridge the gap between prokaryotes and eukaryotes.</title>
        <authorList>
            <person name="Spang A."/>
            <person name="Saw J.H."/>
            <person name="Jorgensen S.L."/>
            <person name="Zaremba-Niedzwiedzka K."/>
            <person name="Martijn J."/>
            <person name="Lind A.E."/>
            <person name="van Eijk R."/>
            <person name="Schleper C."/>
            <person name="Guy L."/>
            <person name="Ettema T.J."/>
        </authorList>
    </citation>
    <scope>NUCLEOTIDE SEQUENCE</scope>
</reference>